<comment type="caution">
    <text evidence="1">The sequence shown here is derived from an EMBL/GenBank/DDBJ whole genome shotgun (WGS) entry which is preliminary data.</text>
</comment>
<dbReference type="EMBL" id="CARXXK010000002">
    <property type="protein sequence ID" value="CAI6357159.1"/>
    <property type="molecule type" value="Genomic_DNA"/>
</dbReference>
<dbReference type="AlphaFoldDB" id="A0AAV0WN87"/>
<organism evidence="1 2">
    <name type="scientific">Macrosiphum euphorbiae</name>
    <name type="common">potato aphid</name>
    <dbReference type="NCBI Taxonomy" id="13131"/>
    <lineage>
        <taxon>Eukaryota</taxon>
        <taxon>Metazoa</taxon>
        <taxon>Ecdysozoa</taxon>
        <taxon>Arthropoda</taxon>
        <taxon>Hexapoda</taxon>
        <taxon>Insecta</taxon>
        <taxon>Pterygota</taxon>
        <taxon>Neoptera</taxon>
        <taxon>Paraneoptera</taxon>
        <taxon>Hemiptera</taxon>
        <taxon>Sternorrhyncha</taxon>
        <taxon>Aphidomorpha</taxon>
        <taxon>Aphidoidea</taxon>
        <taxon>Aphididae</taxon>
        <taxon>Macrosiphini</taxon>
        <taxon>Macrosiphum</taxon>
    </lineage>
</organism>
<name>A0AAV0WN87_9HEMI</name>
<reference evidence="1 2" key="1">
    <citation type="submission" date="2023-01" db="EMBL/GenBank/DDBJ databases">
        <authorList>
            <person name="Whitehead M."/>
        </authorList>
    </citation>
    <scope>NUCLEOTIDE SEQUENCE [LARGE SCALE GENOMIC DNA]</scope>
</reference>
<evidence type="ECO:0000313" key="2">
    <source>
        <dbReference type="Proteomes" id="UP001160148"/>
    </source>
</evidence>
<accession>A0AAV0WN87</accession>
<gene>
    <name evidence="1" type="ORF">MEUPH1_LOCUS12814</name>
</gene>
<proteinExistence type="predicted"/>
<sequence length="100" mass="11982">MSSDEDVAICMWYTLQNLEQNHKKKKLWIHPLNKKRITHNVILTLLCELRSDESKFKNYTRVSSVTFDFILQEIGEEIRKEDTNFRKSISPEERLLVTLR</sequence>
<protein>
    <submittedName>
        <fullName evidence="1">Uncharacterized protein</fullName>
    </submittedName>
</protein>
<keyword evidence="2" id="KW-1185">Reference proteome</keyword>
<dbReference type="Proteomes" id="UP001160148">
    <property type="component" value="Unassembled WGS sequence"/>
</dbReference>
<evidence type="ECO:0000313" key="1">
    <source>
        <dbReference type="EMBL" id="CAI6357159.1"/>
    </source>
</evidence>